<proteinExistence type="predicted"/>
<organism evidence="2">
    <name type="scientific">Clastoptera arizonana</name>
    <name type="common">Arizona spittle bug</name>
    <dbReference type="NCBI Taxonomy" id="38151"/>
    <lineage>
        <taxon>Eukaryota</taxon>
        <taxon>Metazoa</taxon>
        <taxon>Ecdysozoa</taxon>
        <taxon>Arthropoda</taxon>
        <taxon>Hexapoda</taxon>
        <taxon>Insecta</taxon>
        <taxon>Pterygota</taxon>
        <taxon>Neoptera</taxon>
        <taxon>Paraneoptera</taxon>
        <taxon>Hemiptera</taxon>
        <taxon>Auchenorrhyncha</taxon>
        <taxon>Cercopoidea</taxon>
        <taxon>Clastopteridae</taxon>
        <taxon>Clastoptera</taxon>
    </lineage>
</organism>
<feature type="signal peptide" evidence="1">
    <location>
        <begin position="1"/>
        <end position="19"/>
    </location>
</feature>
<evidence type="ECO:0000313" key="2">
    <source>
        <dbReference type="EMBL" id="JAS11599.1"/>
    </source>
</evidence>
<evidence type="ECO:0000256" key="1">
    <source>
        <dbReference type="SAM" id="SignalP"/>
    </source>
</evidence>
<protein>
    <recommendedName>
        <fullName evidence="3">Secreted protein</fullName>
    </recommendedName>
</protein>
<keyword evidence="1" id="KW-0732">Signal</keyword>
<evidence type="ECO:0008006" key="3">
    <source>
        <dbReference type="Google" id="ProtNLM"/>
    </source>
</evidence>
<accession>A0A1B6CDS7</accession>
<reference evidence="2" key="1">
    <citation type="submission" date="2015-12" db="EMBL/GenBank/DDBJ databases">
        <title>De novo transcriptome assembly of four potential Pierce s Disease insect vectors from Arizona vineyards.</title>
        <authorList>
            <person name="Tassone E.E."/>
        </authorList>
    </citation>
    <scope>NUCLEOTIDE SEQUENCE</scope>
</reference>
<feature type="chain" id="PRO_5008580310" description="Secreted protein" evidence="1">
    <location>
        <begin position="20"/>
        <end position="111"/>
    </location>
</feature>
<dbReference type="AlphaFoldDB" id="A0A1B6CDS7"/>
<gene>
    <name evidence="2" type="ORF">g.33723</name>
</gene>
<sequence>MLELCFLMLWMFMVMFTHAMDVCENVYPCCGFFTSIFMLSNFSNYPLTNLLSNIPNNLKVIVQPGISGAKSDRSIRKLFVVGIVEEHMHLSSFLTLTPSLGQPLSLFLSHL</sequence>
<dbReference type="EMBL" id="GEDC01025699">
    <property type="protein sequence ID" value="JAS11599.1"/>
    <property type="molecule type" value="Transcribed_RNA"/>
</dbReference>
<name>A0A1B6CDS7_9HEMI</name>